<evidence type="ECO:0000313" key="2">
    <source>
        <dbReference type="EMBL" id="ROT76924.1"/>
    </source>
</evidence>
<dbReference type="Proteomes" id="UP000283509">
    <property type="component" value="Unassembled WGS sequence"/>
</dbReference>
<dbReference type="STRING" id="6689.A0A3R7P6M4"/>
<gene>
    <name evidence="2" type="ORF">C7M84_004468</name>
</gene>
<evidence type="ECO:0000313" key="3">
    <source>
        <dbReference type="Proteomes" id="UP000283509"/>
    </source>
</evidence>
<dbReference type="AlphaFoldDB" id="A0A3R7P6M4"/>
<keyword evidence="3" id="KW-1185">Reference proteome</keyword>
<dbReference type="OrthoDB" id="340432at2759"/>
<dbReference type="Pfam" id="PF05600">
    <property type="entry name" value="CDK5RAP3"/>
    <property type="match status" value="1"/>
</dbReference>
<proteinExistence type="inferred from homology"/>
<dbReference type="InterPro" id="IPR008491">
    <property type="entry name" value="CDK5RAP3"/>
</dbReference>
<comment type="similarity">
    <text evidence="1">Belongs to the CDK5RAP3 family.</text>
</comment>
<dbReference type="PANTHER" id="PTHR14894">
    <property type="entry name" value="CDK5 REGULATORY SUBUNIT-ASSOCIATED PROTEIN 3"/>
    <property type="match status" value="1"/>
</dbReference>
<protein>
    <submittedName>
        <fullName evidence="2">Putative CDK5 regulatory subunit-associated protein 3-like</fullName>
    </submittedName>
</protein>
<dbReference type="EMBL" id="QCYY01001592">
    <property type="protein sequence ID" value="ROT76924.1"/>
    <property type="molecule type" value="Genomic_DNA"/>
</dbReference>
<dbReference type="GO" id="GO:0007346">
    <property type="term" value="P:regulation of mitotic cell cycle"/>
    <property type="evidence" value="ECO:0007669"/>
    <property type="project" value="TreeGrafter"/>
</dbReference>
<accession>A0A3R7P6M4</accession>
<evidence type="ECO:0000256" key="1">
    <source>
        <dbReference type="ARBA" id="ARBA00007478"/>
    </source>
</evidence>
<comment type="caution">
    <text evidence="2">The sequence shown here is derived from an EMBL/GenBank/DDBJ whole genome shotgun (WGS) entry which is preliminary data.</text>
</comment>
<dbReference type="PANTHER" id="PTHR14894:SF0">
    <property type="entry name" value="CDK5 REGULATORY SUBUNIT-ASSOCIATED PROTEIN 3"/>
    <property type="match status" value="1"/>
</dbReference>
<reference evidence="2 3" key="1">
    <citation type="submission" date="2018-04" db="EMBL/GenBank/DDBJ databases">
        <authorList>
            <person name="Zhang X."/>
            <person name="Yuan J."/>
            <person name="Li F."/>
            <person name="Xiang J."/>
        </authorList>
    </citation>
    <scope>NUCLEOTIDE SEQUENCE [LARGE SCALE GENOMIC DNA]</scope>
    <source>
        <tissue evidence="2">Muscle</tissue>
    </source>
</reference>
<sequence>MDEQDIPIDIHGHKLLDWLVSRREVKRDWSTKTRIIREKINNAIQDMPEHPEITRLLSGTYINYFHCLKIVEILKETEKDTKNILGWYGSQRMKDWQEITRLYEKDSVYLAEAAHLLMRNVKYDIPDLKQQISKGTHIQEECDRKEAEYIKSAEEARKRYSQMCKQIGIPGEKIEEQQIEIDLDDDDQKADAGEIDFGDVGGTIDFSTADIELAENLTTGDIDWGNLSTEEPQTIDWGVDVNDVATVDIVVEDSGVSGGVAKGTDALTLLYNPKTRAQLIDELFELEGFLKQRLIELESDESSFSINQFSTAPISVQDQSKEQLEVMISYIRNVIDPLSTNKMQHLFLIYSSPKYVDRLAASLRSKLTVADKFVISQEGVRQRRLEAQQEQQKVHPKLATMIERSKELKVNIEEHISKRYKNRPVNLMALSLSMT</sequence>
<dbReference type="GO" id="GO:0012505">
    <property type="term" value="C:endomembrane system"/>
    <property type="evidence" value="ECO:0007669"/>
    <property type="project" value="TreeGrafter"/>
</dbReference>
<name>A0A3R7P6M4_PENVA</name>
<reference evidence="2 3" key="2">
    <citation type="submission" date="2019-01" db="EMBL/GenBank/DDBJ databases">
        <title>The decoding of complex shrimp genome reveals the adaptation for benthos swimmer, frequently molting mechanism and breeding impact on genome.</title>
        <authorList>
            <person name="Sun Y."/>
            <person name="Gao Y."/>
            <person name="Yu Y."/>
        </authorList>
    </citation>
    <scope>NUCLEOTIDE SEQUENCE [LARGE SCALE GENOMIC DNA]</scope>
    <source>
        <tissue evidence="2">Muscle</tissue>
    </source>
</reference>
<organism evidence="2 3">
    <name type="scientific">Penaeus vannamei</name>
    <name type="common">Whiteleg shrimp</name>
    <name type="synonym">Litopenaeus vannamei</name>
    <dbReference type="NCBI Taxonomy" id="6689"/>
    <lineage>
        <taxon>Eukaryota</taxon>
        <taxon>Metazoa</taxon>
        <taxon>Ecdysozoa</taxon>
        <taxon>Arthropoda</taxon>
        <taxon>Crustacea</taxon>
        <taxon>Multicrustacea</taxon>
        <taxon>Malacostraca</taxon>
        <taxon>Eumalacostraca</taxon>
        <taxon>Eucarida</taxon>
        <taxon>Decapoda</taxon>
        <taxon>Dendrobranchiata</taxon>
        <taxon>Penaeoidea</taxon>
        <taxon>Penaeidae</taxon>
        <taxon>Penaeus</taxon>
    </lineage>
</organism>